<sequence>MLEKRSKASANQMRPRNKYFSALDAEQVTVASLLIFAPKLRKVSSKSPELESGTKAYL</sequence>
<evidence type="ECO:0000313" key="2">
    <source>
        <dbReference type="WBParaSite" id="nRc.2.0.1.t36322-RA"/>
    </source>
</evidence>
<dbReference type="AlphaFoldDB" id="A0A915KC85"/>
<dbReference type="WBParaSite" id="nRc.2.0.1.t36322-RA">
    <property type="protein sequence ID" value="nRc.2.0.1.t36322-RA"/>
    <property type="gene ID" value="nRc.2.0.1.g36322"/>
</dbReference>
<evidence type="ECO:0000313" key="1">
    <source>
        <dbReference type="Proteomes" id="UP000887565"/>
    </source>
</evidence>
<keyword evidence="1" id="KW-1185">Reference proteome</keyword>
<proteinExistence type="predicted"/>
<organism evidence="1 2">
    <name type="scientific">Romanomermis culicivorax</name>
    <name type="common">Nematode worm</name>
    <dbReference type="NCBI Taxonomy" id="13658"/>
    <lineage>
        <taxon>Eukaryota</taxon>
        <taxon>Metazoa</taxon>
        <taxon>Ecdysozoa</taxon>
        <taxon>Nematoda</taxon>
        <taxon>Enoplea</taxon>
        <taxon>Dorylaimia</taxon>
        <taxon>Mermithida</taxon>
        <taxon>Mermithoidea</taxon>
        <taxon>Mermithidae</taxon>
        <taxon>Romanomermis</taxon>
    </lineage>
</organism>
<protein>
    <submittedName>
        <fullName evidence="2">Uncharacterized protein</fullName>
    </submittedName>
</protein>
<name>A0A915KC85_ROMCU</name>
<dbReference type="Proteomes" id="UP000887565">
    <property type="component" value="Unplaced"/>
</dbReference>
<reference evidence="2" key="1">
    <citation type="submission" date="2022-11" db="UniProtKB">
        <authorList>
            <consortium name="WormBaseParasite"/>
        </authorList>
    </citation>
    <scope>IDENTIFICATION</scope>
</reference>
<accession>A0A915KC85</accession>